<dbReference type="AlphaFoldDB" id="A0A172U0W4"/>
<dbReference type="STRING" id="1492898.SY85_22850"/>
<feature type="chain" id="PRO_5008001533" description="Type IX secretion system membrane protein PorP/SprF" evidence="1">
    <location>
        <begin position="28"/>
        <end position="346"/>
    </location>
</feature>
<reference evidence="2 3" key="2">
    <citation type="journal article" date="2016" name="Int. J. Syst. Evol. Microbiol.">
        <title>Flavisolibacter tropicus sp. nov., isolated from tropical soil.</title>
        <authorList>
            <person name="Lee J.J."/>
            <person name="Kang M.S."/>
            <person name="Kim G.S."/>
            <person name="Lee C.S."/>
            <person name="Lim S."/>
            <person name="Lee J."/>
            <person name="Roh S.H."/>
            <person name="Kang H."/>
            <person name="Ha J.M."/>
            <person name="Bae S."/>
            <person name="Jung H.Y."/>
            <person name="Kim M.K."/>
        </authorList>
    </citation>
    <scope>NUCLEOTIDE SEQUENCE [LARGE SCALE GENOMIC DNA]</scope>
    <source>
        <strain evidence="2 3">LCS9</strain>
    </source>
</reference>
<evidence type="ECO:0000313" key="3">
    <source>
        <dbReference type="Proteomes" id="UP000077177"/>
    </source>
</evidence>
<dbReference type="Pfam" id="PF11751">
    <property type="entry name" value="PorP_SprF"/>
    <property type="match status" value="1"/>
</dbReference>
<evidence type="ECO:0008006" key="4">
    <source>
        <dbReference type="Google" id="ProtNLM"/>
    </source>
</evidence>
<feature type="signal peptide" evidence="1">
    <location>
        <begin position="1"/>
        <end position="27"/>
    </location>
</feature>
<sequence length="346" mass="38754">MTTKKPGMKWMALCMVSFLHLSIPTKAQDIHFSQLFETPLLRNPALAGLFEGDIRIQGVYRDQWNSFVNGYRTGSFNVEYKMPVGQTDNYYTIAGQVLYDKAGSAGLTQTHLLPAINYHKSLSSDRSSYLSVGFMAGLVQKRIDLTKVTTDMQYNGTRVDPRNLPGENLANVNQSYFDGSVGVSYNTEYGDNNTFFLGGAYHHVNRPKSSFYRNANVEIKPKYVFSIGTKMNINDQSYLTIQADQSMQGSFKETLGGILYSLKLAETYEGPLYVLHVGTMLRWKDAIAPVVKLDKEKLSFAFSYDVNISTLKTASIGRGGSELSIVYRSFLDRPNSTKGVLLCPRF</sequence>
<organism evidence="2 3">
    <name type="scientific">Flavisolibacter tropicus</name>
    <dbReference type="NCBI Taxonomy" id="1492898"/>
    <lineage>
        <taxon>Bacteria</taxon>
        <taxon>Pseudomonadati</taxon>
        <taxon>Bacteroidota</taxon>
        <taxon>Chitinophagia</taxon>
        <taxon>Chitinophagales</taxon>
        <taxon>Chitinophagaceae</taxon>
        <taxon>Flavisolibacter</taxon>
    </lineage>
</organism>
<dbReference type="KEGG" id="fla:SY85_22850"/>
<dbReference type="RefSeq" id="WP_066408169.1">
    <property type="nucleotide sequence ID" value="NZ_CP011390.1"/>
</dbReference>
<keyword evidence="1" id="KW-0732">Signal</keyword>
<dbReference type="EMBL" id="CP011390">
    <property type="protein sequence ID" value="ANE52896.1"/>
    <property type="molecule type" value="Genomic_DNA"/>
</dbReference>
<evidence type="ECO:0000256" key="1">
    <source>
        <dbReference type="SAM" id="SignalP"/>
    </source>
</evidence>
<accession>A0A172U0W4</accession>
<keyword evidence="3" id="KW-1185">Reference proteome</keyword>
<evidence type="ECO:0000313" key="2">
    <source>
        <dbReference type="EMBL" id="ANE52896.1"/>
    </source>
</evidence>
<reference evidence="3" key="1">
    <citation type="submission" date="2015-01" db="EMBL/GenBank/DDBJ databases">
        <title>Flavisolibacter sp./LCS9/ whole genome sequencing.</title>
        <authorList>
            <person name="Kim M.K."/>
            <person name="Srinivasan S."/>
            <person name="Lee J.-J."/>
        </authorList>
    </citation>
    <scope>NUCLEOTIDE SEQUENCE [LARGE SCALE GENOMIC DNA]</scope>
    <source>
        <strain evidence="3">LCS9</strain>
    </source>
</reference>
<proteinExistence type="predicted"/>
<dbReference type="Proteomes" id="UP000077177">
    <property type="component" value="Chromosome"/>
</dbReference>
<dbReference type="InterPro" id="IPR019861">
    <property type="entry name" value="PorP/SprF_Bacteroidetes"/>
</dbReference>
<name>A0A172U0W4_9BACT</name>
<dbReference type="NCBIfam" id="TIGR03519">
    <property type="entry name" value="T9SS_PorP_fam"/>
    <property type="match status" value="1"/>
</dbReference>
<protein>
    <recommendedName>
        <fullName evidence="4">Type IX secretion system membrane protein PorP/SprF</fullName>
    </recommendedName>
</protein>
<gene>
    <name evidence="2" type="ORF">SY85_22850</name>
</gene>